<reference evidence="2" key="1">
    <citation type="submission" date="2018-07" db="EMBL/GenBank/DDBJ databases">
        <title>Functional screening for triclosan resistance in a wastewater metagenome and isolates of Escherichia coli and Enterococcus spp. from a large Canadian healthcare region.</title>
        <authorList>
            <person name="Cameron A."/>
            <person name="Barbieri R."/>
            <person name="Read R.R."/>
            <person name="Church D.L."/>
            <person name="Adator E.H."/>
            <person name="McAllister T.A."/>
        </authorList>
    </citation>
    <scope>NUCLEOTIDE SEQUENCE</scope>
</reference>
<dbReference type="AlphaFoldDB" id="A0A385FV49"/>
<proteinExistence type="predicted"/>
<evidence type="ECO:0000313" key="2">
    <source>
        <dbReference type="EMBL" id="AXV45524.1"/>
    </source>
</evidence>
<protein>
    <recommendedName>
        <fullName evidence="1">Solute-binding protein family 3/N-terminal domain-containing protein</fullName>
    </recommendedName>
</protein>
<evidence type="ECO:0000259" key="1">
    <source>
        <dbReference type="Pfam" id="PF00497"/>
    </source>
</evidence>
<gene>
    <name evidence="2" type="ORF">TRI15_00027</name>
</gene>
<sequence>MIVRMALLLCLLAPASGAVGATEVYHTAAQADSAPKYLTLAGGKTGGICVDLFRRMEAREPALRIAGDQTTLPLKRLEKKVRHGQLDFICGVGDSPERRSQFVYLQPAIFTVRYHLAVRSDDPVEIHRWEDVRALGQQGIILINHGSGAIARLQAIGGLIIDSGGIGSKANYDKLLMKRGRFVYYRTPGFESDLREHGLGERIRILPTVMEETPFYILFHRLTTPERLALFANTLQQLASSGELAALVEHYH</sequence>
<accession>A0A385FV49</accession>
<organism evidence="2">
    <name type="scientific">uncultured organism</name>
    <dbReference type="NCBI Taxonomy" id="155900"/>
    <lineage>
        <taxon>unclassified sequences</taxon>
        <taxon>environmental samples</taxon>
    </lineage>
</organism>
<dbReference type="Pfam" id="PF00497">
    <property type="entry name" value="SBP_bac_3"/>
    <property type="match status" value="1"/>
</dbReference>
<dbReference type="SUPFAM" id="SSF53850">
    <property type="entry name" value="Periplasmic binding protein-like II"/>
    <property type="match status" value="1"/>
</dbReference>
<dbReference type="Gene3D" id="3.40.190.10">
    <property type="entry name" value="Periplasmic binding protein-like II"/>
    <property type="match status" value="2"/>
</dbReference>
<dbReference type="EMBL" id="MH687384">
    <property type="protein sequence ID" value="AXV45524.1"/>
    <property type="molecule type" value="Genomic_DNA"/>
</dbReference>
<feature type="domain" description="Solute-binding protein family 3/N-terminal" evidence="1">
    <location>
        <begin position="31"/>
        <end position="251"/>
    </location>
</feature>
<name>A0A385FV49_9ZZZZ</name>
<dbReference type="InterPro" id="IPR001638">
    <property type="entry name" value="Solute-binding_3/MltF_N"/>
</dbReference>